<sequence>MVTILHAAIDYFKMHFGQNKVRTLLLDQSLHLTSLLVTIFTQNFFEWSNSIFWLNIMSVQSVTLLALILLFSYPFAMIQHIVLYPVSGGKNKTMEYIGIAERLLIILSFAFGFWIYVIPLFLVKIVLALDSPKRKYLTLATFLSVIPTFLLCFASKYAMEAL</sequence>
<accession>A0A0P7C4B0</accession>
<feature type="transmembrane region" description="Helical" evidence="1">
    <location>
        <begin position="103"/>
        <end position="129"/>
    </location>
</feature>
<feature type="transmembrane region" description="Helical" evidence="1">
    <location>
        <begin position="62"/>
        <end position="83"/>
    </location>
</feature>
<keyword evidence="1" id="KW-1133">Transmembrane helix</keyword>
<comment type="caution">
    <text evidence="2">The sequence shown here is derived from an EMBL/GenBank/DDBJ whole genome shotgun (WGS) entry which is preliminary data.</text>
</comment>
<reference evidence="2 3" key="1">
    <citation type="submission" date="2015-07" db="EMBL/GenBank/DDBJ databases">
        <title>The draft genome sequence of Leadbetterella sp. JN14-9.</title>
        <authorList>
            <person name="Liu Y."/>
            <person name="Du J."/>
            <person name="Shao Z."/>
        </authorList>
    </citation>
    <scope>NUCLEOTIDE SEQUENCE [LARGE SCALE GENOMIC DNA]</scope>
    <source>
        <strain evidence="2 3">JN14-9</strain>
    </source>
</reference>
<dbReference type="AlphaFoldDB" id="A0A0P7C4B0"/>
<dbReference type="EMBL" id="LGTQ01000005">
    <property type="protein sequence ID" value="KPM49494.1"/>
    <property type="molecule type" value="Genomic_DNA"/>
</dbReference>
<dbReference type="Proteomes" id="UP000050454">
    <property type="component" value="Unassembled WGS sequence"/>
</dbReference>
<evidence type="ECO:0000313" key="3">
    <source>
        <dbReference type="Proteomes" id="UP000050454"/>
    </source>
</evidence>
<evidence type="ECO:0000313" key="2">
    <source>
        <dbReference type="EMBL" id="KPM49494.1"/>
    </source>
</evidence>
<proteinExistence type="predicted"/>
<evidence type="ECO:0000256" key="1">
    <source>
        <dbReference type="SAM" id="Phobius"/>
    </source>
</evidence>
<keyword evidence="3" id="KW-1185">Reference proteome</keyword>
<organism evidence="2 3">
    <name type="scientific">Jiulongibacter sediminis</name>
    <dbReference type="NCBI Taxonomy" id="1605367"/>
    <lineage>
        <taxon>Bacteria</taxon>
        <taxon>Pseudomonadati</taxon>
        <taxon>Bacteroidota</taxon>
        <taxon>Cytophagia</taxon>
        <taxon>Cytophagales</taxon>
        <taxon>Leadbetterellaceae</taxon>
        <taxon>Jiulongibacter</taxon>
    </lineage>
</organism>
<name>A0A0P7C4B0_9BACT</name>
<feature type="transmembrane region" description="Helical" evidence="1">
    <location>
        <begin position="136"/>
        <end position="159"/>
    </location>
</feature>
<protein>
    <submittedName>
        <fullName evidence="2">Uncharacterized protein</fullName>
    </submittedName>
</protein>
<gene>
    <name evidence="2" type="ORF">AFM12_02500</name>
</gene>
<keyword evidence="1" id="KW-0472">Membrane</keyword>
<keyword evidence="1" id="KW-0812">Transmembrane</keyword>